<sequence length="231" mass="25282">MSLMLAGVPTGVNGGDFNDAIDHYNLVSLNPRQYEEMPRVSFSWLFDSELRYFVRPNFAVSAGVGHLRAGHRLEFLPALSQSVDIRTEVITVPVHVGGAYYLQPYNQGDFQARAFVGGGLVQYTFTRAAAYQTVVSADSATNVDWRGTFRRSQTQDSPGYYLEGGAHMFFASRFSALLSVIYRSGQVRNMVVTEDTYTPPGALPNAPSPFPLTETLDVGGVGFKMAVGIGF</sequence>
<dbReference type="Gene3D" id="2.40.160.20">
    <property type="match status" value="1"/>
</dbReference>
<proteinExistence type="predicted"/>
<dbReference type="EMBL" id="JACRIW010000071">
    <property type="protein sequence ID" value="MBI5169836.1"/>
    <property type="molecule type" value="Genomic_DNA"/>
</dbReference>
<gene>
    <name evidence="1" type="ORF">HZA61_10140</name>
</gene>
<protein>
    <submittedName>
        <fullName evidence="1">Uncharacterized protein</fullName>
    </submittedName>
</protein>
<organism evidence="1 2">
    <name type="scientific">Eiseniibacteriota bacterium</name>
    <dbReference type="NCBI Taxonomy" id="2212470"/>
    <lineage>
        <taxon>Bacteria</taxon>
        <taxon>Candidatus Eiseniibacteriota</taxon>
    </lineage>
</organism>
<dbReference type="Proteomes" id="UP000696931">
    <property type="component" value="Unassembled WGS sequence"/>
</dbReference>
<evidence type="ECO:0000313" key="1">
    <source>
        <dbReference type="EMBL" id="MBI5169836.1"/>
    </source>
</evidence>
<reference evidence="1" key="1">
    <citation type="submission" date="2020-07" db="EMBL/GenBank/DDBJ databases">
        <title>Huge and variable diversity of episymbiotic CPR bacteria and DPANN archaea in groundwater ecosystems.</title>
        <authorList>
            <person name="He C.Y."/>
            <person name="Keren R."/>
            <person name="Whittaker M."/>
            <person name="Farag I.F."/>
            <person name="Doudna J."/>
            <person name="Cate J.H.D."/>
            <person name="Banfield J.F."/>
        </authorList>
    </citation>
    <scope>NUCLEOTIDE SEQUENCE</scope>
    <source>
        <strain evidence="1">NC_groundwater_1813_Pr3_B-0.1um_71_17</strain>
    </source>
</reference>
<accession>A0A933SEE3</accession>
<comment type="caution">
    <text evidence="1">The sequence shown here is derived from an EMBL/GenBank/DDBJ whole genome shotgun (WGS) entry which is preliminary data.</text>
</comment>
<evidence type="ECO:0000313" key="2">
    <source>
        <dbReference type="Proteomes" id="UP000696931"/>
    </source>
</evidence>
<name>A0A933SEE3_UNCEI</name>
<dbReference type="AlphaFoldDB" id="A0A933SEE3"/>